<sequence>MLKTIEGNYTFAPIQQKEYIMREQLRQIQRTLDIAKSDDLLFRTVALIVFYSLACLGELLLCSQLSKTKISIVQALQFDHVGDATFATIQLSRTKNHKTIEPKYIRTHPATVGGGSDK</sequence>
<feature type="transmembrane region" description="Helical" evidence="1">
    <location>
        <begin position="40"/>
        <end position="61"/>
    </location>
</feature>
<keyword evidence="3" id="KW-1185">Reference proteome</keyword>
<dbReference type="AlphaFoldDB" id="A0A9N9I2I9"/>
<organism evidence="2 3">
    <name type="scientific">Ambispora leptoticha</name>
    <dbReference type="NCBI Taxonomy" id="144679"/>
    <lineage>
        <taxon>Eukaryota</taxon>
        <taxon>Fungi</taxon>
        <taxon>Fungi incertae sedis</taxon>
        <taxon>Mucoromycota</taxon>
        <taxon>Glomeromycotina</taxon>
        <taxon>Glomeromycetes</taxon>
        <taxon>Archaeosporales</taxon>
        <taxon>Ambisporaceae</taxon>
        <taxon>Ambispora</taxon>
    </lineage>
</organism>
<evidence type="ECO:0000313" key="3">
    <source>
        <dbReference type="Proteomes" id="UP000789508"/>
    </source>
</evidence>
<name>A0A9N9I2I9_9GLOM</name>
<reference evidence="2" key="1">
    <citation type="submission" date="2021-06" db="EMBL/GenBank/DDBJ databases">
        <authorList>
            <person name="Kallberg Y."/>
            <person name="Tangrot J."/>
            <person name="Rosling A."/>
        </authorList>
    </citation>
    <scope>NUCLEOTIDE SEQUENCE</scope>
    <source>
        <strain evidence="2">FL130A</strain>
    </source>
</reference>
<comment type="caution">
    <text evidence="2">The sequence shown here is derived from an EMBL/GenBank/DDBJ whole genome shotgun (WGS) entry which is preliminary data.</text>
</comment>
<gene>
    <name evidence="2" type="ORF">ALEPTO_LOCUS12121</name>
</gene>
<dbReference type="EMBL" id="CAJVPS010024725">
    <property type="protein sequence ID" value="CAG8717174.1"/>
    <property type="molecule type" value="Genomic_DNA"/>
</dbReference>
<dbReference type="Proteomes" id="UP000789508">
    <property type="component" value="Unassembled WGS sequence"/>
</dbReference>
<proteinExistence type="predicted"/>
<feature type="non-terminal residue" evidence="2">
    <location>
        <position position="1"/>
    </location>
</feature>
<accession>A0A9N9I2I9</accession>
<protein>
    <submittedName>
        <fullName evidence="2">8665_t:CDS:1</fullName>
    </submittedName>
</protein>
<keyword evidence="1" id="KW-0472">Membrane</keyword>
<keyword evidence="1" id="KW-1133">Transmembrane helix</keyword>
<evidence type="ECO:0000256" key="1">
    <source>
        <dbReference type="SAM" id="Phobius"/>
    </source>
</evidence>
<dbReference type="OrthoDB" id="2794913at2759"/>
<evidence type="ECO:0000313" key="2">
    <source>
        <dbReference type="EMBL" id="CAG8717174.1"/>
    </source>
</evidence>
<keyword evidence="1" id="KW-0812">Transmembrane</keyword>